<dbReference type="Proteomes" id="UP000688137">
    <property type="component" value="Unassembled WGS sequence"/>
</dbReference>
<comment type="caution">
    <text evidence="2">The sequence shown here is derived from an EMBL/GenBank/DDBJ whole genome shotgun (WGS) entry which is preliminary data.</text>
</comment>
<evidence type="ECO:0000313" key="2">
    <source>
        <dbReference type="EMBL" id="CAD8043878.1"/>
    </source>
</evidence>
<dbReference type="EMBL" id="CAJJDM010000002">
    <property type="protein sequence ID" value="CAD8043878.1"/>
    <property type="molecule type" value="Genomic_DNA"/>
</dbReference>
<keyword evidence="3" id="KW-1185">Reference proteome</keyword>
<name>A0A8S1K0C5_PARPR</name>
<evidence type="ECO:0000256" key="1">
    <source>
        <dbReference type="SAM" id="MobiDB-lite"/>
    </source>
</evidence>
<dbReference type="OMA" id="VFNIFNQ"/>
<feature type="region of interest" description="Disordered" evidence="1">
    <location>
        <begin position="1"/>
        <end position="21"/>
    </location>
</feature>
<proteinExistence type="predicted"/>
<gene>
    <name evidence="2" type="ORF">PPRIM_AZ9-3.1.T0050533</name>
</gene>
<protein>
    <submittedName>
        <fullName evidence="2">Uncharacterized protein</fullName>
    </submittedName>
</protein>
<dbReference type="AlphaFoldDB" id="A0A8S1K0C5"/>
<organism evidence="2 3">
    <name type="scientific">Paramecium primaurelia</name>
    <dbReference type="NCBI Taxonomy" id="5886"/>
    <lineage>
        <taxon>Eukaryota</taxon>
        <taxon>Sar</taxon>
        <taxon>Alveolata</taxon>
        <taxon>Ciliophora</taxon>
        <taxon>Intramacronucleata</taxon>
        <taxon>Oligohymenophorea</taxon>
        <taxon>Peniculida</taxon>
        <taxon>Parameciidae</taxon>
        <taxon>Paramecium</taxon>
    </lineage>
</organism>
<evidence type="ECO:0000313" key="3">
    <source>
        <dbReference type="Proteomes" id="UP000688137"/>
    </source>
</evidence>
<reference evidence="2" key="1">
    <citation type="submission" date="2021-01" db="EMBL/GenBank/DDBJ databases">
        <authorList>
            <consortium name="Genoscope - CEA"/>
            <person name="William W."/>
        </authorList>
    </citation>
    <scope>NUCLEOTIDE SEQUENCE</scope>
</reference>
<sequence>MSNNQGRQGNDDDTQMQNQKVPTQKDCQFIISKQTMKLKDVYDAETRYIVYPLGPYEDQDVQCYVFNIFNQYLKQNLSFCETDQPLKGYKYRYYAKLQPGIDNILVPKIIENILQPIRKHINQFTEKDKNLDNLYDETMALIKQLNKIKID</sequence>
<accession>A0A8S1K0C5</accession>